<accession>A0A091D6Q1</accession>
<organism evidence="2 3">
    <name type="scientific">Fukomys damarensis</name>
    <name type="common">Damaraland mole rat</name>
    <name type="synonym">Cryptomys damarensis</name>
    <dbReference type="NCBI Taxonomy" id="885580"/>
    <lineage>
        <taxon>Eukaryota</taxon>
        <taxon>Metazoa</taxon>
        <taxon>Chordata</taxon>
        <taxon>Craniata</taxon>
        <taxon>Vertebrata</taxon>
        <taxon>Euteleostomi</taxon>
        <taxon>Mammalia</taxon>
        <taxon>Eutheria</taxon>
        <taxon>Euarchontoglires</taxon>
        <taxon>Glires</taxon>
        <taxon>Rodentia</taxon>
        <taxon>Hystricomorpha</taxon>
        <taxon>Bathyergidae</taxon>
        <taxon>Fukomys</taxon>
    </lineage>
</organism>
<reference evidence="2 3" key="1">
    <citation type="submission" date="2013-11" db="EMBL/GenBank/DDBJ databases">
        <title>The Damaraland mole rat (Fukomys damarensis) genome and evolution of African mole rats.</title>
        <authorList>
            <person name="Gladyshev V.N."/>
            <person name="Fang X."/>
        </authorList>
    </citation>
    <scope>NUCLEOTIDE SEQUENCE [LARGE SCALE GENOMIC DNA]</scope>
    <source>
        <tissue evidence="2">Liver</tissue>
    </source>
</reference>
<keyword evidence="3" id="KW-1185">Reference proteome</keyword>
<feature type="compositionally biased region" description="Basic residues" evidence="1">
    <location>
        <begin position="73"/>
        <end position="84"/>
    </location>
</feature>
<sequence>MESTDTDDREVWEHAMHNAQRAEKHSEVQLPLDFFPITSARAQYLDPYAIKASEAWAASAPLVKDEDSSTPHKSPHLREVRHHKEATSSSPLWRPPPCSPPSYQSHDSSSSSSDTNETLSSSDDDPHFNDAFFQNMF</sequence>
<dbReference type="AlphaFoldDB" id="A0A091D6Q1"/>
<evidence type="ECO:0000313" key="3">
    <source>
        <dbReference type="Proteomes" id="UP000028990"/>
    </source>
</evidence>
<protein>
    <submittedName>
        <fullName evidence="2">Uncharacterized protein</fullName>
    </submittedName>
</protein>
<dbReference type="EMBL" id="KN123280">
    <property type="protein sequence ID" value="KFO25955.1"/>
    <property type="molecule type" value="Genomic_DNA"/>
</dbReference>
<evidence type="ECO:0000256" key="1">
    <source>
        <dbReference type="SAM" id="MobiDB-lite"/>
    </source>
</evidence>
<proteinExistence type="predicted"/>
<dbReference type="Proteomes" id="UP000028990">
    <property type="component" value="Unassembled WGS sequence"/>
</dbReference>
<feature type="compositionally biased region" description="Low complexity" evidence="1">
    <location>
        <begin position="101"/>
        <end position="121"/>
    </location>
</feature>
<gene>
    <name evidence="2" type="ORF">H920_12639</name>
</gene>
<name>A0A091D6Q1_FUKDA</name>
<feature type="region of interest" description="Disordered" evidence="1">
    <location>
        <begin position="60"/>
        <end position="129"/>
    </location>
</feature>
<evidence type="ECO:0000313" key="2">
    <source>
        <dbReference type="EMBL" id="KFO25955.1"/>
    </source>
</evidence>